<dbReference type="Pfam" id="PF21930">
    <property type="entry name" value="Gp138_C"/>
    <property type="match status" value="1"/>
</dbReference>
<protein>
    <submittedName>
        <fullName evidence="3">Uncharacterized protein</fullName>
    </submittedName>
</protein>
<evidence type="ECO:0000313" key="3">
    <source>
        <dbReference type="EMBL" id="ALI58996.1"/>
    </source>
</evidence>
<gene>
    <name evidence="3" type="ORF">CCBH4851_00293</name>
</gene>
<dbReference type="Gene3D" id="6.20.150.10">
    <property type="match status" value="1"/>
</dbReference>
<evidence type="ECO:0000259" key="2">
    <source>
        <dbReference type="Pfam" id="PF21930"/>
    </source>
</evidence>
<organism evidence="3">
    <name type="scientific">Pseudomonas aeruginosa</name>
    <dbReference type="NCBI Taxonomy" id="287"/>
    <lineage>
        <taxon>Bacteria</taxon>
        <taxon>Pseudomonadati</taxon>
        <taxon>Pseudomonadota</taxon>
        <taxon>Gammaproteobacteria</taxon>
        <taxon>Pseudomonadales</taxon>
        <taxon>Pseudomonadaceae</taxon>
        <taxon>Pseudomonas</taxon>
    </lineage>
</organism>
<dbReference type="AlphaFoldDB" id="A0A0P0ADA7"/>
<dbReference type="InterPro" id="IPR013046">
    <property type="entry name" value="GpV/Gp45"/>
</dbReference>
<dbReference type="InterPro" id="IPR006531">
    <property type="entry name" value="Gp5/Vgr_OB"/>
</dbReference>
<accession>A0A0P0ADA7</accession>
<dbReference type="InterPro" id="IPR054122">
    <property type="entry name" value="Gp138-like_C"/>
</dbReference>
<feature type="domain" description="Gp5/Type VI secretion system Vgr protein OB-fold" evidence="1">
    <location>
        <begin position="9"/>
        <end position="75"/>
    </location>
</feature>
<dbReference type="Pfam" id="PF04717">
    <property type="entry name" value="Phage_base_V"/>
    <property type="match status" value="1"/>
</dbReference>
<dbReference type="Gene3D" id="2.40.50.230">
    <property type="entry name" value="Gp5 N-terminal domain"/>
    <property type="match status" value="1"/>
</dbReference>
<sequence length="176" mass="18798">MSSLEFGDVVAVDYVSCRVRVRLDERDGLVTYWLHVPQQHTQGTKSRPLMPEIGEQVSVLLNDDGVEGVVLGGVYSAAEPPPVADADTHYIRFSDGSSVTYDRKAHQMAVQCVGAVTLRCTGPLTVEAGQSVMVKAPVVTLDTPQTTLQGNLQVNGNINATGTVMDAGGNSNHHTH</sequence>
<reference evidence="3" key="1">
    <citation type="submission" date="2015-08" db="EMBL/GenBank/DDBJ databases">
        <title>Pseudomonas aeruginosa strain CCBH4851 chromosome region.</title>
        <authorList>
            <person name="Silveira M.C."/>
            <person name="Carvalho-Assef A.P.D."/>
            <person name="Albano R.M."/>
        </authorList>
    </citation>
    <scope>NUCLEOTIDE SEQUENCE</scope>
    <source>
        <strain evidence="3">CCBH4851</strain>
    </source>
</reference>
<name>A0A0P0ADA7_PSEAI</name>
<dbReference type="PATRIC" id="fig|287.2965.peg.5288"/>
<proteinExistence type="predicted"/>
<dbReference type="EMBL" id="KT454971">
    <property type="protein sequence ID" value="ALI58996.1"/>
    <property type="molecule type" value="Genomic_DNA"/>
</dbReference>
<dbReference type="InterPro" id="IPR037026">
    <property type="entry name" value="Vgr_OB-fold_dom_sf"/>
</dbReference>
<dbReference type="NCBIfam" id="TIGR01644">
    <property type="entry name" value="phage_P2_V"/>
    <property type="match status" value="1"/>
</dbReference>
<feature type="domain" description="Gp138-like beta-helical trimerization" evidence="2">
    <location>
        <begin position="91"/>
        <end position="159"/>
    </location>
</feature>
<dbReference type="RefSeq" id="WP_019726723.1">
    <property type="nucleotide sequence ID" value="NZ_CBDDSE010000001.1"/>
</dbReference>
<evidence type="ECO:0000259" key="1">
    <source>
        <dbReference type="Pfam" id="PF04717"/>
    </source>
</evidence>